<dbReference type="EMBL" id="MIGC01000380">
    <property type="protein sequence ID" value="PHJ25173.1"/>
    <property type="molecule type" value="Genomic_DNA"/>
</dbReference>
<dbReference type="PANTHER" id="PTHR43272">
    <property type="entry name" value="LONG-CHAIN-FATTY-ACID--COA LIGASE"/>
    <property type="match status" value="1"/>
</dbReference>
<dbReference type="PANTHER" id="PTHR43272:SF3">
    <property type="entry name" value="LONG CHAIN ACYL-COA SYNTHETASE 4"/>
    <property type="match status" value="1"/>
</dbReference>
<accession>A0A2C6LEK4</accession>
<dbReference type="RefSeq" id="XP_067926845.1">
    <property type="nucleotide sequence ID" value="XM_068061180.1"/>
</dbReference>
<dbReference type="InterPro" id="IPR042099">
    <property type="entry name" value="ANL_N_sf"/>
</dbReference>
<evidence type="ECO:0000313" key="3">
    <source>
        <dbReference type="EMBL" id="PHJ25173.1"/>
    </source>
</evidence>
<keyword evidence="4" id="KW-1185">Reference proteome</keyword>
<dbReference type="PROSITE" id="PS00455">
    <property type="entry name" value="AMP_BINDING"/>
    <property type="match status" value="1"/>
</dbReference>
<feature type="compositionally biased region" description="Basic and acidic residues" evidence="1">
    <location>
        <begin position="696"/>
        <end position="707"/>
    </location>
</feature>
<feature type="domain" description="AMP-dependent synthetase/ligase" evidence="2">
    <location>
        <begin position="154"/>
        <end position="546"/>
    </location>
</feature>
<evidence type="ECO:0000259" key="2">
    <source>
        <dbReference type="Pfam" id="PF00501"/>
    </source>
</evidence>
<dbReference type="SUPFAM" id="SSF56801">
    <property type="entry name" value="Acetyl-CoA synthetase-like"/>
    <property type="match status" value="1"/>
</dbReference>
<dbReference type="InterPro" id="IPR000873">
    <property type="entry name" value="AMP-dep_synth/lig_dom"/>
</dbReference>
<reference evidence="3 4" key="1">
    <citation type="journal article" date="2017" name="Int. J. Parasitol.">
        <title>The genome of the protozoan parasite Cystoisospora suis and a reverse vaccinology approach to identify vaccine candidates.</title>
        <authorList>
            <person name="Palmieri N."/>
            <person name="Shrestha A."/>
            <person name="Ruttkowski B."/>
            <person name="Beck T."/>
            <person name="Vogl C."/>
            <person name="Tomley F."/>
            <person name="Blake D.P."/>
            <person name="Joachim A."/>
        </authorList>
    </citation>
    <scope>NUCLEOTIDE SEQUENCE [LARGE SCALE GENOMIC DNA]</scope>
    <source>
        <strain evidence="3 4">Wien I</strain>
    </source>
</reference>
<feature type="region of interest" description="Disordered" evidence="1">
    <location>
        <begin position="673"/>
        <end position="751"/>
    </location>
</feature>
<organism evidence="3 4">
    <name type="scientific">Cystoisospora suis</name>
    <dbReference type="NCBI Taxonomy" id="483139"/>
    <lineage>
        <taxon>Eukaryota</taxon>
        <taxon>Sar</taxon>
        <taxon>Alveolata</taxon>
        <taxon>Apicomplexa</taxon>
        <taxon>Conoidasida</taxon>
        <taxon>Coccidia</taxon>
        <taxon>Eucoccidiorida</taxon>
        <taxon>Eimeriorina</taxon>
        <taxon>Sarcocystidae</taxon>
        <taxon>Cystoisospora</taxon>
    </lineage>
</organism>
<dbReference type="Pfam" id="PF00501">
    <property type="entry name" value="AMP-binding"/>
    <property type="match status" value="1"/>
</dbReference>
<sequence length="875" mass="98563">MIYAAPVPSTTAWAEKGESAVWRPPGFVTYTSFRIPSSDGPYASVLDLEEEDNKQESSFSGTKVKDIPAVKDYWQSCYGIFLVGSSLYEEGEKKPCVGERASHNVEDGFSYLSFEDVDATVRLLGSGFVSLLKDGGIRMESFADEERNGGNFANVGILLQSRKEWLFTDLAISAYPPLTSVTLHYTFPLEHIKAIAEHSKLSCMVTDFDKLPVLEALKPSLPHLKSAVVLTAASPLDDTPRTMDLTEWKKRFADLDCRLLTFDEVLNLGRKRPVRPIMKQDPERVFTIVYTSGTTGNPKGVMLTNKNWIAVIRALHIQNPTTLGIEPDFVHICYLPLSHVFERVIEYAAIVHGVRIAYFSRKRELVADDWRAATPSLVLMVPKLATTLLEKLETRLNAQPFLKRLIVRFAVSRKMHSSSKGSIPSFWYDRILGGSRLLRERIFGSPDRMRFAACGGGKLDPVVQEKLEKYLGFNIIQGWGMTETSGAGSWQAYKGDDAYDSVGGPTACLEIKLKSWESYDATVSSPDKKPQGELLVRGDNVFPGYFREKELTKEAFYYDEDDGVAEKEGMGENFKESEEEKKKTKQKQPWLRTGDVVQIQPNGSIKIIDRKKSLIKLAQGEYLQTEKLENTYGSSSFVENIFVHGYDSQSYPIAIVVPDRRRVLQWAREHYYEKDSSVSRTPRTTASPSIDQTAEEMNHHQKQEHGKGGYGEKAVDSERLEQRVKDENVTEEGEGSKGKANNKSASGVDGDGDTWLLEEALHDPELKKDILADFDRIAKATGLLGFEKVKNIFVTADVWTPENGMLTPTFKIKRPLLIKTYKQQMDDLYAELARNQVGQHGSNNTSVSLHNRNIASLSWWRRLLLLPWVRAWLQS</sequence>
<dbReference type="VEuPathDB" id="ToxoDB:CSUI_000974"/>
<feature type="compositionally biased region" description="Basic and acidic residues" evidence="1">
    <location>
        <begin position="713"/>
        <end position="728"/>
    </location>
</feature>
<dbReference type="GO" id="GO:0005783">
    <property type="term" value="C:endoplasmic reticulum"/>
    <property type="evidence" value="ECO:0007669"/>
    <property type="project" value="TreeGrafter"/>
</dbReference>
<feature type="compositionally biased region" description="Polar residues" evidence="1">
    <location>
        <begin position="678"/>
        <end position="692"/>
    </location>
</feature>
<dbReference type="InterPro" id="IPR020845">
    <property type="entry name" value="AMP-binding_CS"/>
</dbReference>
<dbReference type="OrthoDB" id="10253869at2759"/>
<feature type="region of interest" description="Disordered" evidence="1">
    <location>
        <begin position="570"/>
        <end position="589"/>
    </location>
</feature>
<evidence type="ECO:0000256" key="1">
    <source>
        <dbReference type="SAM" id="MobiDB-lite"/>
    </source>
</evidence>
<comment type="caution">
    <text evidence="3">The sequence shown here is derived from an EMBL/GenBank/DDBJ whole genome shotgun (WGS) entry which is preliminary data.</text>
</comment>
<dbReference type="Gene3D" id="3.40.50.12780">
    <property type="entry name" value="N-terminal domain of ligase-like"/>
    <property type="match status" value="1"/>
</dbReference>
<evidence type="ECO:0000313" key="4">
    <source>
        <dbReference type="Proteomes" id="UP000221165"/>
    </source>
</evidence>
<dbReference type="GeneID" id="94424391"/>
<protein>
    <submittedName>
        <fullName evidence="3">Amp-binding enzyme domain-containing protein</fullName>
    </submittedName>
</protein>
<dbReference type="AlphaFoldDB" id="A0A2C6LEK4"/>
<dbReference type="GO" id="GO:0004467">
    <property type="term" value="F:long-chain fatty acid-CoA ligase activity"/>
    <property type="evidence" value="ECO:0007669"/>
    <property type="project" value="TreeGrafter"/>
</dbReference>
<proteinExistence type="predicted"/>
<gene>
    <name evidence="3" type="ORF">CSUI_000974</name>
</gene>
<name>A0A2C6LEK4_9APIC</name>
<feature type="compositionally biased region" description="Basic and acidic residues" evidence="1">
    <location>
        <begin position="570"/>
        <end position="582"/>
    </location>
</feature>
<dbReference type="GO" id="GO:0016020">
    <property type="term" value="C:membrane"/>
    <property type="evidence" value="ECO:0007669"/>
    <property type="project" value="TreeGrafter"/>
</dbReference>
<dbReference type="Proteomes" id="UP000221165">
    <property type="component" value="Unassembled WGS sequence"/>
</dbReference>